<dbReference type="Proteomes" id="UP001589906">
    <property type="component" value="Unassembled WGS sequence"/>
</dbReference>
<gene>
    <name evidence="5" type="ORF">ACFFGE_07600</name>
</gene>
<dbReference type="InterPro" id="IPR002123">
    <property type="entry name" value="Plipid/glycerol_acylTrfase"/>
</dbReference>
<name>A0ABV6R3Z7_9CAUL</name>
<evidence type="ECO:0000313" key="5">
    <source>
        <dbReference type="EMBL" id="MFC0633742.1"/>
    </source>
</evidence>
<protein>
    <submittedName>
        <fullName evidence="5">GNAT family N-acetyltransferase</fullName>
    </submittedName>
</protein>
<keyword evidence="3" id="KW-0012">Acyltransferase</keyword>
<evidence type="ECO:0000256" key="3">
    <source>
        <dbReference type="ARBA" id="ARBA00023315"/>
    </source>
</evidence>
<dbReference type="SUPFAM" id="SSF69593">
    <property type="entry name" value="Glycerol-3-phosphate (1)-acyltransferase"/>
    <property type="match status" value="1"/>
</dbReference>
<comment type="caution">
    <text evidence="5">The sequence shown here is derived from an EMBL/GenBank/DDBJ whole genome shotgun (WGS) entry which is preliminary data.</text>
</comment>
<comment type="pathway">
    <text evidence="1">Lipid metabolism.</text>
</comment>
<accession>A0ABV6R3Z7</accession>
<dbReference type="Pfam" id="PF01553">
    <property type="entry name" value="Acyltransferase"/>
    <property type="match status" value="1"/>
</dbReference>
<proteinExistence type="predicted"/>
<organism evidence="5 6">
    <name type="scientific">Brevundimonas balnearis</name>
    <dbReference type="NCBI Taxonomy" id="1572858"/>
    <lineage>
        <taxon>Bacteria</taxon>
        <taxon>Pseudomonadati</taxon>
        <taxon>Pseudomonadota</taxon>
        <taxon>Alphaproteobacteria</taxon>
        <taxon>Caulobacterales</taxon>
        <taxon>Caulobacteraceae</taxon>
        <taxon>Brevundimonas</taxon>
    </lineage>
</organism>
<reference evidence="5 6" key="1">
    <citation type="submission" date="2024-09" db="EMBL/GenBank/DDBJ databases">
        <authorList>
            <person name="Sun Q."/>
            <person name="Mori K."/>
        </authorList>
    </citation>
    <scope>NUCLEOTIDE SEQUENCE [LARGE SCALE GENOMIC DNA]</scope>
    <source>
        <strain evidence="5 6">NCAIM B.02621</strain>
    </source>
</reference>
<dbReference type="PANTHER" id="PTHR10434">
    <property type="entry name" value="1-ACYL-SN-GLYCEROL-3-PHOSPHATE ACYLTRANSFERASE"/>
    <property type="match status" value="1"/>
</dbReference>
<evidence type="ECO:0000256" key="1">
    <source>
        <dbReference type="ARBA" id="ARBA00005189"/>
    </source>
</evidence>
<evidence type="ECO:0000313" key="6">
    <source>
        <dbReference type="Proteomes" id="UP001589906"/>
    </source>
</evidence>
<evidence type="ECO:0000259" key="4">
    <source>
        <dbReference type="SMART" id="SM00563"/>
    </source>
</evidence>
<keyword evidence="2" id="KW-0808">Transferase</keyword>
<dbReference type="SMART" id="SM00563">
    <property type="entry name" value="PlsC"/>
    <property type="match status" value="1"/>
</dbReference>
<sequence>MHIVDELIAERAPRLTASSAWPLVRPVLYAVLGYGRARAMADAIAHMSGPDALAYVSELLRLDVRVLNEERIPATGRCLVVANHPTGIADGLAVHAAVQRARGDAIYFANADALRVSPRLGESVIPVEWVEAKRTREKTRATLNAARDAFEAERCVVMFPAGRLARVSKDGSLTDPDWATTAASLARKYQAPIVPIHVDGPYSRLFHLFDRFSQELRDVTLFHEMLNKTGRRFELKVGPPIPPARLDIDAAKATYALKAYVERVLPGQPDASFA</sequence>
<dbReference type="PANTHER" id="PTHR10434:SF11">
    <property type="entry name" value="1-ACYL-SN-GLYCEROL-3-PHOSPHATE ACYLTRANSFERASE"/>
    <property type="match status" value="1"/>
</dbReference>
<keyword evidence="6" id="KW-1185">Reference proteome</keyword>
<feature type="domain" description="Phospholipid/glycerol acyltransferase" evidence="4">
    <location>
        <begin position="78"/>
        <end position="201"/>
    </location>
</feature>
<dbReference type="EMBL" id="JBHLSW010000005">
    <property type="protein sequence ID" value="MFC0633742.1"/>
    <property type="molecule type" value="Genomic_DNA"/>
</dbReference>
<evidence type="ECO:0000256" key="2">
    <source>
        <dbReference type="ARBA" id="ARBA00022679"/>
    </source>
</evidence>
<dbReference type="RefSeq" id="WP_376835712.1">
    <property type="nucleotide sequence ID" value="NZ_JBHLSW010000005.1"/>
</dbReference>